<evidence type="ECO:0000313" key="1">
    <source>
        <dbReference type="EMBL" id="MCE0481148.1"/>
    </source>
</evidence>
<gene>
    <name evidence="1" type="ORF">HAX54_038613</name>
</gene>
<comment type="caution">
    <text evidence="1">The sequence shown here is derived from an EMBL/GenBank/DDBJ whole genome shotgun (WGS) entry which is preliminary data.</text>
</comment>
<dbReference type="EMBL" id="JACEIK010005278">
    <property type="protein sequence ID" value="MCE0481148.1"/>
    <property type="molecule type" value="Genomic_DNA"/>
</dbReference>
<name>A0ABS8VNG5_DATST</name>
<keyword evidence="2" id="KW-1185">Reference proteome</keyword>
<reference evidence="1 2" key="1">
    <citation type="journal article" date="2021" name="BMC Genomics">
        <title>Datura genome reveals duplications of psychoactive alkaloid biosynthetic genes and high mutation rate following tissue culture.</title>
        <authorList>
            <person name="Rajewski A."/>
            <person name="Carter-House D."/>
            <person name="Stajich J."/>
            <person name="Litt A."/>
        </authorList>
    </citation>
    <scope>NUCLEOTIDE SEQUENCE [LARGE SCALE GENOMIC DNA]</scope>
    <source>
        <strain evidence="1">AR-01</strain>
    </source>
</reference>
<proteinExistence type="predicted"/>
<accession>A0ABS8VNG5</accession>
<dbReference type="Proteomes" id="UP000823775">
    <property type="component" value="Unassembled WGS sequence"/>
</dbReference>
<evidence type="ECO:0000313" key="2">
    <source>
        <dbReference type="Proteomes" id="UP000823775"/>
    </source>
</evidence>
<organism evidence="1 2">
    <name type="scientific">Datura stramonium</name>
    <name type="common">Jimsonweed</name>
    <name type="synonym">Common thornapple</name>
    <dbReference type="NCBI Taxonomy" id="4076"/>
    <lineage>
        <taxon>Eukaryota</taxon>
        <taxon>Viridiplantae</taxon>
        <taxon>Streptophyta</taxon>
        <taxon>Embryophyta</taxon>
        <taxon>Tracheophyta</taxon>
        <taxon>Spermatophyta</taxon>
        <taxon>Magnoliopsida</taxon>
        <taxon>eudicotyledons</taxon>
        <taxon>Gunneridae</taxon>
        <taxon>Pentapetalae</taxon>
        <taxon>asterids</taxon>
        <taxon>lamiids</taxon>
        <taxon>Solanales</taxon>
        <taxon>Solanaceae</taxon>
        <taxon>Solanoideae</taxon>
        <taxon>Datureae</taxon>
        <taxon>Datura</taxon>
    </lineage>
</organism>
<protein>
    <submittedName>
        <fullName evidence="1">Uncharacterized protein</fullName>
    </submittedName>
</protein>
<sequence length="134" mass="14546">MGMMTIGYLLGSSSVYGDDDHRLLVLPSIDSSSVVRGSLLAARQSSTDAASFFMMILSLEPKQGHGPILLVQKRKGKSKSICNSHQLSGSHNFLCDQHGGALRHLQGPFDHPLAITKIFLCDMLPMRCCTTLSN</sequence>